<proteinExistence type="predicted"/>
<reference evidence="2 3" key="1">
    <citation type="submission" date="2021-04" db="EMBL/GenBank/DDBJ databases">
        <authorList>
            <person name="Ivanova A."/>
        </authorList>
    </citation>
    <scope>NUCLEOTIDE SEQUENCE [LARGE SCALE GENOMIC DNA]</scope>
    <source>
        <strain evidence="2 3">G18</strain>
    </source>
</reference>
<name>A0ABS5C3J8_9BACT</name>
<dbReference type="RefSeq" id="WP_210662747.1">
    <property type="nucleotide sequence ID" value="NZ_JAGKQQ010000002.1"/>
</dbReference>
<sequence>MRGMGSLGLVAVGLAVGMAATMFYFGQPRPAVAASNDRFQDYIMATGAVSVNPRVQTDGVWLLDYKAGKLLGTVIDRTQGKIVGWAEVDLTAEFGLKAQQDVHFMMTTGYVTQGQSALYLSETSTGQFGVYTMGPGANGNGIVIRRHDMTKFRQQVAAQPQIGVPPAIPAPGAGPGIPGIPELAPNKMP</sequence>
<gene>
    <name evidence="2" type="ORF">J8F10_35550</name>
</gene>
<dbReference type="Proteomes" id="UP000676565">
    <property type="component" value="Unassembled WGS sequence"/>
</dbReference>
<accession>A0ABS5C3J8</accession>
<evidence type="ECO:0000313" key="3">
    <source>
        <dbReference type="Proteomes" id="UP000676565"/>
    </source>
</evidence>
<evidence type="ECO:0000313" key="2">
    <source>
        <dbReference type="EMBL" id="MBP3960571.1"/>
    </source>
</evidence>
<comment type="caution">
    <text evidence="2">The sequence shown here is derived from an EMBL/GenBank/DDBJ whole genome shotgun (WGS) entry which is preliminary data.</text>
</comment>
<evidence type="ECO:0000256" key="1">
    <source>
        <dbReference type="SAM" id="MobiDB-lite"/>
    </source>
</evidence>
<organism evidence="2 3">
    <name type="scientific">Gemmata palustris</name>
    <dbReference type="NCBI Taxonomy" id="2822762"/>
    <lineage>
        <taxon>Bacteria</taxon>
        <taxon>Pseudomonadati</taxon>
        <taxon>Planctomycetota</taxon>
        <taxon>Planctomycetia</taxon>
        <taxon>Gemmatales</taxon>
        <taxon>Gemmataceae</taxon>
        <taxon>Gemmata</taxon>
    </lineage>
</organism>
<feature type="region of interest" description="Disordered" evidence="1">
    <location>
        <begin position="165"/>
        <end position="189"/>
    </location>
</feature>
<dbReference type="EMBL" id="JAGKQQ010000002">
    <property type="protein sequence ID" value="MBP3960571.1"/>
    <property type="molecule type" value="Genomic_DNA"/>
</dbReference>
<protein>
    <submittedName>
        <fullName evidence="2">Uncharacterized protein</fullName>
    </submittedName>
</protein>
<keyword evidence="3" id="KW-1185">Reference proteome</keyword>